<sequence>MTEVTVNSRLCGFTHKIKGQMEGDKVIIDIDTPCEKIKNLSHMEVPMMELFDIKDNYVMEKAKEADCTSICLVPCGVLHVCRIEAGLLSKRLAENVGSVDITFE</sequence>
<gene>
    <name evidence="1" type="ordered locus">Metev_1704</name>
</gene>
<protein>
    <submittedName>
        <fullName evidence="1">Uncharacterized protein</fullName>
    </submittedName>
</protein>
<evidence type="ECO:0000313" key="1">
    <source>
        <dbReference type="EMBL" id="ADI74543.1"/>
    </source>
</evidence>
<dbReference type="HOGENOM" id="CLU_145178_0_0_2"/>
<dbReference type="Pfam" id="PF22263">
    <property type="entry name" value="DUF6951"/>
    <property type="match status" value="1"/>
</dbReference>
<evidence type="ECO:0000313" key="2">
    <source>
        <dbReference type="Proteomes" id="UP000000391"/>
    </source>
</evidence>
<dbReference type="Proteomes" id="UP000000391">
    <property type="component" value="Chromosome"/>
</dbReference>
<name>D7EB26_METEZ</name>
<accession>D7EB26</accession>
<proteinExistence type="predicted"/>
<keyword evidence="2" id="KW-1185">Reference proteome</keyword>
<dbReference type="AlphaFoldDB" id="D7EB26"/>
<reference evidence="1 2" key="1">
    <citation type="submission" date="2010-06" db="EMBL/GenBank/DDBJ databases">
        <title>Complete sequence chromosome of Methanohalobium evestigatum Z-7303.</title>
        <authorList>
            <consortium name="US DOE Joint Genome Institute"/>
            <person name="Lucas S."/>
            <person name="Copeland A."/>
            <person name="Lapidus A."/>
            <person name="Cheng J.-F."/>
            <person name="Bruce D."/>
            <person name="Goodwin L."/>
            <person name="Pitluck S."/>
            <person name="Saunders E."/>
            <person name="Detter J.C."/>
            <person name="Han C."/>
            <person name="Tapia R."/>
            <person name="Land M."/>
            <person name="Hauser L."/>
            <person name="Kyrpides N."/>
            <person name="Mikhailova N."/>
            <person name="Sieprawska-Lupa M."/>
            <person name="Whitman W.B."/>
            <person name="Anderson I."/>
            <person name="Woyke T."/>
        </authorList>
    </citation>
    <scope>NUCLEOTIDE SEQUENCE [LARGE SCALE GENOMIC DNA]</scope>
    <source>
        <strain evidence="2">ATCC BAA-1072 / DSM 3721 / NBRC 107634 / OCM 161 / Z-7303</strain>
    </source>
</reference>
<dbReference type="EMBL" id="CP002069">
    <property type="protein sequence ID" value="ADI74543.1"/>
    <property type="molecule type" value="Genomic_DNA"/>
</dbReference>
<organism evidence="1 2">
    <name type="scientific">Methanohalobium evestigatum (strain ATCC BAA-1072 / DSM 3721 / NBRC 107634 / OCM 161 / Z-7303)</name>
    <dbReference type="NCBI Taxonomy" id="644295"/>
    <lineage>
        <taxon>Archaea</taxon>
        <taxon>Methanobacteriati</taxon>
        <taxon>Methanobacteriota</taxon>
        <taxon>Stenosarchaea group</taxon>
        <taxon>Methanomicrobia</taxon>
        <taxon>Methanosarcinales</taxon>
        <taxon>Methanosarcinaceae</taxon>
        <taxon>Methanohalobium</taxon>
    </lineage>
</organism>
<dbReference type="RefSeq" id="WP_013195108.1">
    <property type="nucleotide sequence ID" value="NC_014253.1"/>
</dbReference>
<dbReference type="STRING" id="644295.Metev_1704"/>
<dbReference type="KEGG" id="mev:Metev_1704"/>
<dbReference type="InterPro" id="IPR054227">
    <property type="entry name" value="DUF6951"/>
</dbReference>
<dbReference type="GeneID" id="9347349"/>
<dbReference type="OrthoDB" id="52877at2157"/>